<evidence type="ECO:0000256" key="5">
    <source>
        <dbReference type="ARBA" id="ARBA00001954"/>
    </source>
</evidence>
<comment type="cofactor">
    <cofactor evidence="5">
        <name>Fe(2+)</name>
        <dbReference type="ChEBI" id="CHEBI:29033"/>
    </cofactor>
</comment>
<comment type="cofactor">
    <cofactor evidence="3">
        <name>Co(2+)</name>
        <dbReference type="ChEBI" id="CHEBI:48828"/>
    </cofactor>
</comment>
<comment type="cofactor">
    <cofactor evidence="2">
        <name>Mn(2+)</name>
        <dbReference type="ChEBI" id="CHEBI:29035"/>
    </cofactor>
</comment>
<gene>
    <name evidence="10" type="ORF">S01H4_08186</name>
</gene>
<evidence type="ECO:0000256" key="3">
    <source>
        <dbReference type="ARBA" id="ARBA00001941"/>
    </source>
</evidence>
<dbReference type="InterPro" id="IPR013785">
    <property type="entry name" value="Aldolase_TIM"/>
</dbReference>
<organism evidence="10">
    <name type="scientific">marine sediment metagenome</name>
    <dbReference type="NCBI Taxonomy" id="412755"/>
    <lineage>
        <taxon>unclassified sequences</taxon>
        <taxon>metagenomes</taxon>
        <taxon>ecological metagenomes</taxon>
    </lineage>
</organism>
<evidence type="ECO:0000256" key="7">
    <source>
        <dbReference type="ARBA" id="ARBA00013188"/>
    </source>
</evidence>
<dbReference type="GO" id="GO:0004750">
    <property type="term" value="F:D-ribulose-phosphate 3-epimerase activity"/>
    <property type="evidence" value="ECO:0007669"/>
    <property type="project" value="UniProtKB-EC"/>
</dbReference>
<keyword evidence="8" id="KW-0479">Metal-binding</keyword>
<evidence type="ECO:0000256" key="1">
    <source>
        <dbReference type="ARBA" id="ARBA00001782"/>
    </source>
</evidence>
<dbReference type="InterPro" id="IPR026019">
    <property type="entry name" value="Ribul_P_3_epim"/>
</dbReference>
<comment type="cofactor">
    <cofactor evidence="4">
        <name>Zn(2+)</name>
        <dbReference type="ChEBI" id="CHEBI:29105"/>
    </cofactor>
</comment>
<evidence type="ECO:0000256" key="4">
    <source>
        <dbReference type="ARBA" id="ARBA00001947"/>
    </source>
</evidence>
<evidence type="ECO:0000256" key="2">
    <source>
        <dbReference type="ARBA" id="ARBA00001936"/>
    </source>
</evidence>
<protein>
    <recommendedName>
        <fullName evidence="7">ribulose-phosphate 3-epimerase</fullName>
        <ecNumber evidence="7">5.1.3.1</ecNumber>
    </recommendedName>
</protein>
<dbReference type="AlphaFoldDB" id="X1B6R8"/>
<keyword evidence="9" id="KW-0413">Isomerase</keyword>
<proteinExistence type="inferred from homology"/>
<dbReference type="PANTHER" id="PTHR11749">
    <property type="entry name" value="RIBULOSE-5-PHOSPHATE-3-EPIMERASE"/>
    <property type="match status" value="1"/>
</dbReference>
<dbReference type="SUPFAM" id="SSF51366">
    <property type="entry name" value="Ribulose-phoshate binding barrel"/>
    <property type="match status" value="1"/>
</dbReference>
<dbReference type="EMBL" id="BART01002777">
    <property type="protein sequence ID" value="GAG67711.1"/>
    <property type="molecule type" value="Genomic_DNA"/>
</dbReference>
<evidence type="ECO:0000256" key="6">
    <source>
        <dbReference type="ARBA" id="ARBA00009541"/>
    </source>
</evidence>
<dbReference type="InterPro" id="IPR000056">
    <property type="entry name" value="Ribul_P_3_epim-like"/>
</dbReference>
<evidence type="ECO:0000313" key="10">
    <source>
        <dbReference type="EMBL" id="GAG67711.1"/>
    </source>
</evidence>
<dbReference type="GO" id="GO:0005975">
    <property type="term" value="P:carbohydrate metabolic process"/>
    <property type="evidence" value="ECO:0007669"/>
    <property type="project" value="InterPro"/>
</dbReference>
<comment type="similarity">
    <text evidence="6">Belongs to the ribulose-phosphate 3-epimerase family.</text>
</comment>
<evidence type="ECO:0000256" key="9">
    <source>
        <dbReference type="ARBA" id="ARBA00023235"/>
    </source>
</evidence>
<dbReference type="InterPro" id="IPR011060">
    <property type="entry name" value="RibuloseP-bd_barrel"/>
</dbReference>
<sequence>MVSEKSGIKICASILNSNFINLAGEIKKVEKAGVDMLHIDVMDGNFVPNITIGPLIIECLRKNTRLFLDVHLMIKKPDRLLDSFIESGADLINVHAEECPHLDRTLNYIKQAGKKAAVALNPSTSLCLIENVLGLVDMVLIMTVNPGFGGQEFIYDMVYKIKKLKAMIEDYRRYSSNVKKYVDIQVDGGINIDTAPIVAGAGANVLVMGTAIYQSDNPAEYIKKVRDKILMVKTV</sequence>
<comment type="catalytic activity">
    <reaction evidence="1">
        <text>D-ribulose 5-phosphate = D-xylulose 5-phosphate</text>
        <dbReference type="Rhea" id="RHEA:13677"/>
        <dbReference type="ChEBI" id="CHEBI:57737"/>
        <dbReference type="ChEBI" id="CHEBI:58121"/>
        <dbReference type="EC" id="5.1.3.1"/>
    </reaction>
</comment>
<dbReference type="GO" id="GO:0006098">
    <property type="term" value="P:pentose-phosphate shunt"/>
    <property type="evidence" value="ECO:0007669"/>
    <property type="project" value="InterPro"/>
</dbReference>
<comment type="caution">
    <text evidence="10">The sequence shown here is derived from an EMBL/GenBank/DDBJ whole genome shotgun (WGS) entry which is preliminary data.</text>
</comment>
<evidence type="ECO:0000256" key="8">
    <source>
        <dbReference type="ARBA" id="ARBA00022723"/>
    </source>
</evidence>
<dbReference type="NCBIfam" id="TIGR01163">
    <property type="entry name" value="rpe"/>
    <property type="match status" value="1"/>
</dbReference>
<dbReference type="Pfam" id="PF00834">
    <property type="entry name" value="Ribul_P_3_epim"/>
    <property type="match status" value="1"/>
</dbReference>
<name>X1B6R8_9ZZZZ</name>
<accession>X1B6R8</accession>
<dbReference type="EC" id="5.1.3.1" evidence="7"/>
<dbReference type="PROSITE" id="PS01085">
    <property type="entry name" value="RIBUL_P_3_EPIMER_1"/>
    <property type="match status" value="1"/>
</dbReference>
<dbReference type="PROSITE" id="PS01086">
    <property type="entry name" value="RIBUL_P_3_EPIMER_2"/>
    <property type="match status" value="1"/>
</dbReference>
<reference evidence="10" key="1">
    <citation type="journal article" date="2014" name="Front. Microbiol.">
        <title>High frequency of phylogenetically diverse reductive dehalogenase-homologous genes in deep subseafloor sedimentary metagenomes.</title>
        <authorList>
            <person name="Kawai M."/>
            <person name="Futagami T."/>
            <person name="Toyoda A."/>
            <person name="Takaki Y."/>
            <person name="Nishi S."/>
            <person name="Hori S."/>
            <person name="Arai W."/>
            <person name="Tsubouchi T."/>
            <person name="Morono Y."/>
            <person name="Uchiyama I."/>
            <person name="Ito T."/>
            <person name="Fujiyama A."/>
            <person name="Inagaki F."/>
            <person name="Takami H."/>
        </authorList>
    </citation>
    <scope>NUCLEOTIDE SEQUENCE</scope>
    <source>
        <strain evidence="10">Expedition CK06-06</strain>
    </source>
</reference>
<dbReference type="CDD" id="cd00429">
    <property type="entry name" value="RPE"/>
    <property type="match status" value="1"/>
</dbReference>
<dbReference type="GO" id="GO:0046872">
    <property type="term" value="F:metal ion binding"/>
    <property type="evidence" value="ECO:0007669"/>
    <property type="project" value="UniProtKB-KW"/>
</dbReference>
<dbReference type="Gene3D" id="3.20.20.70">
    <property type="entry name" value="Aldolase class I"/>
    <property type="match status" value="1"/>
</dbReference>
<dbReference type="NCBIfam" id="NF004076">
    <property type="entry name" value="PRK05581.1-4"/>
    <property type="match status" value="1"/>
</dbReference>
<dbReference type="GO" id="GO:0005737">
    <property type="term" value="C:cytoplasm"/>
    <property type="evidence" value="ECO:0007669"/>
    <property type="project" value="UniProtKB-ARBA"/>
</dbReference>
<dbReference type="PIRSF" id="PIRSF001461">
    <property type="entry name" value="RPE"/>
    <property type="match status" value="1"/>
</dbReference>
<dbReference type="HAMAP" id="MF_02227">
    <property type="entry name" value="RPE"/>
    <property type="match status" value="1"/>
</dbReference>
<dbReference type="FunFam" id="3.20.20.70:FF:000004">
    <property type="entry name" value="Ribulose-phosphate 3-epimerase"/>
    <property type="match status" value="1"/>
</dbReference>